<evidence type="ECO:0000313" key="4">
    <source>
        <dbReference type="Ensembl" id="ENSCAFP00020008009.1"/>
    </source>
</evidence>
<dbReference type="Ensembl" id="ENSCAFT00020009294.1">
    <property type="protein sequence ID" value="ENSCAFP00020008009.1"/>
    <property type="gene ID" value="ENSCAFG00020006487.1"/>
</dbReference>
<reference evidence="4" key="2">
    <citation type="submission" date="2025-09" db="UniProtKB">
        <authorList>
            <consortium name="Ensembl"/>
        </authorList>
    </citation>
    <scope>IDENTIFICATION</scope>
</reference>
<keyword evidence="2" id="KW-0547">Nucleotide-binding</keyword>
<feature type="domain" description="AIG1-type G" evidence="3">
    <location>
        <begin position="31"/>
        <end position="53"/>
    </location>
</feature>
<gene>
    <name evidence="4" type="primary">GIMAP5</name>
</gene>
<dbReference type="GO" id="GO:0005525">
    <property type="term" value="F:GTP binding"/>
    <property type="evidence" value="ECO:0007669"/>
    <property type="project" value="InterPro"/>
</dbReference>
<proteinExistence type="inferred from homology"/>
<dbReference type="Pfam" id="PF04548">
    <property type="entry name" value="AIG1"/>
    <property type="match status" value="1"/>
</dbReference>
<dbReference type="Proteomes" id="UP000694391">
    <property type="component" value="Unplaced"/>
</dbReference>
<evidence type="ECO:0000259" key="3">
    <source>
        <dbReference type="Pfam" id="PF04548"/>
    </source>
</evidence>
<sequence length="93" mass="10392">KQVFCHLSCKCPTAHQESRDEDNWFATPPSLRIILVGKTGSGRSATGNSILCQRYCAFNNRATGEEQREQLARLMAVVMNSVETDKSDDGDLW</sequence>
<dbReference type="InterPro" id="IPR027417">
    <property type="entry name" value="P-loop_NTPase"/>
</dbReference>
<comment type="similarity">
    <text evidence="1">Belongs to the TRAFAC class TrmE-Era-EngA-EngB-Septin-like GTPase superfamily. AIG1/Toc34/Toc159-like paraseptin GTPase family. IAN subfamily.</text>
</comment>
<organism evidence="4 5">
    <name type="scientific">Canis lupus dingo</name>
    <name type="common">dingo</name>
    <dbReference type="NCBI Taxonomy" id="286419"/>
    <lineage>
        <taxon>Eukaryota</taxon>
        <taxon>Metazoa</taxon>
        <taxon>Chordata</taxon>
        <taxon>Craniata</taxon>
        <taxon>Vertebrata</taxon>
        <taxon>Euteleostomi</taxon>
        <taxon>Mammalia</taxon>
        <taxon>Eutheria</taxon>
        <taxon>Laurasiatheria</taxon>
        <taxon>Carnivora</taxon>
        <taxon>Caniformia</taxon>
        <taxon>Canidae</taxon>
        <taxon>Canis</taxon>
    </lineage>
</organism>
<accession>A0A8C0QWA8</accession>
<dbReference type="Gene3D" id="3.40.50.300">
    <property type="entry name" value="P-loop containing nucleotide triphosphate hydrolases"/>
    <property type="match status" value="1"/>
</dbReference>
<keyword evidence="5" id="KW-1185">Reference proteome</keyword>
<protein>
    <submittedName>
        <fullName evidence="4">GTPase IMAP family member 5-like</fullName>
    </submittedName>
</protein>
<dbReference type="GeneTree" id="ENSGT00940000154844"/>
<dbReference type="AlphaFoldDB" id="A0A8C0QWA8"/>
<dbReference type="InterPro" id="IPR006703">
    <property type="entry name" value="G_AIG1"/>
</dbReference>
<evidence type="ECO:0000256" key="1">
    <source>
        <dbReference type="ARBA" id="ARBA00008535"/>
    </source>
</evidence>
<evidence type="ECO:0000256" key="2">
    <source>
        <dbReference type="ARBA" id="ARBA00022741"/>
    </source>
</evidence>
<evidence type="ECO:0000313" key="5">
    <source>
        <dbReference type="Proteomes" id="UP000694391"/>
    </source>
</evidence>
<name>A0A8C0QWA8_CANLU</name>
<reference evidence="4" key="1">
    <citation type="submission" date="2025-08" db="UniProtKB">
        <authorList>
            <consortium name="Ensembl"/>
        </authorList>
    </citation>
    <scope>IDENTIFICATION</scope>
</reference>